<proteinExistence type="predicted"/>
<reference evidence="1" key="1">
    <citation type="journal article" date="2005" name="PLoS Biol.">
        <title>The genomes of Oryza sativa: a history of duplications.</title>
        <authorList>
            <person name="Yu J."/>
            <person name="Wang J."/>
            <person name="Lin W."/>
            <person name="Li S."/>
            <person name="Li H."/>
            <person name="Zhou J."/>
            <person name="Ni P."/>
            <person name="Dong W."/>
            <person name="Hu S."/>
            <person name="Zeng C."/>
            <person name="Zhang J."/>
            <person name="Zhang Y."/>
            <person name="Li R."/>
            <person name="Xu Z."/>
            <person name="Li S."/>
            <person name="Li X."/>
            <person name="Zheng H."/>
            <person name="Cong L."/>
            <person name="Lin L."/>
            <person name="Yin J."/>
            <person name="Geng J."/>
            <person name="Li G."/>
            <person name="Shi J."/>
            <person name="Liu J."/>
            <person name="Lv H."/>
            <person name="Li J."/>
            <person name="Wang J."/>
            <person name="Deng Y."/>
            <person name="Ran L."/>
            <person name="Shi X."/>
            <person name="Wang X."/>
            <person name="Wu Q."/>
            <person name="Li C."/>
            <person name="Ren X."/>
            <person name="Wang J."/>
            <person name="Wang X."/>
            <person name="Li D."/>
            <person name="Liu D."/>
            <person name="Zhang X."/>
            <person name="Ji Z."/>
            <person name="Zhao W."/>
            <person name="Sun Y."/>
            <person name="Zhang Z."/>
            <person name="Bao J."/>
            <person name="Han Y."/>
            <person name="Dong L."/>
            <person name="Ji J."/>
            <person name="Chen P."/>
            <person name="Wu S."/>
            <person name="Liu J."/>
            <person name="Xiao Y."/>
            <person name="Bu D."/>
            <person name="Tan J."/>
            <person name="Yang L."/>
            <person name="Ye C."/>
            <person name="Zhang J."/>
            <person name="Xu J."/>
            <person name="Zhou Y."/>
            <person name="Yu Y."/>
            <person name="Zhang B."/>
            <person name="Zhuang S."/>
            <person name="Wei H."/>
            <person name="Liu B."/>
            <person name="Lei M."/>
            <person name="Yu H."/>
            <person name="Li Y."/>
            <person name="Xu H."/>
            <person name="Wei S."/>
            <person name="He X."/>
            <person name="Fang L."/>
            <person name="Zhang Z."/>
            <person name="Zhang Y."/>
            <person name="Huang X."/>
            <person name="Su Z."/>
            <person name="Tong W."/>
            <person name="Li J."/>
            <person name="Tong Z."/>
            <person name="Li S."/>
            <person name="Ye J."/>
            <person name="Wang L."/>
            <person name="Fang L."/>
            <person name="Lei T."/>
            <person name="Chen C."/>
            <person name="Chen H."/>
            <person name="Xu Z."/>
            <person name="Li H."/>
            <person name="Huang H."/>
            <person name="Zhang F."/>
            <person name="Xu H."/>
            <person name="Li N."/>
            <person name="Zhao C."/>
            <person name="Li S."/>
            <person name="Dong L."/>
            <person name="Huang Y."/>
            <person name="Li L."/>
            <person name="Xi Y."/>
            <person name="Qi Q."/>
            <person name="Li W."/>
            <person name="Zhang B."/>
            <person name="Hu W."/>
            <person name="Zhang Y."/>
            <person name="Tian X."/>
            <person name="Jiao Y."/>
            <person name="Liang X."/>
            <person name="Jin J."/>
            <person name="Gao L."/>
            <person name="Zheng W."/>
            <person name="Hao B."/>
            <person name="Liu S."/>
            <person name="Wang W."/>
            <person name="Yuan L."/>
            <person name="Cao M."/>
            <person name="McDermott J."/>
            <person name="Samudrala R."/>
            <person name="Wang J."/>
            <person name="Wong G.K."/>
            <person name="Yang H."/>
        </authorList>
    </citation>
    <scope>NUCLEOTIDE SEQUENCE [LARGE SCALE GENOMIC DNA]</scope>
</reference>
<protein>
    <submittedName>
        <fullName evidence="1">Uncharacterized protein</fullName>
    </submittedName>
</protein>
<organism evidence="1">
    <name type="scientific">Oryza sativa subsp. japonica</name>
    <name type="common">Rice</name>
    <dbReference type="NCBI Taxonomy" id="39947"/>
    <lineage>
        <taxon>Eukaryota</taxon>
        <taxon>Viridiplantae</taxon>
        <taxon>Streptophyta</taxon>
        <taxon>Embryophyta</taxon>
        <taxon>Tracheophyta</taxon>
        <taxon>Spermatophyta</taxon>
        <taxon>Magnoliopsida</taxon>
        <taxon>Liliopsida</taxon>
        <taxon>Poales</taxon>
        <taxon>Poaceae</taxon>
        <taxon>BOP clade</taxon>
        <taxon>Oryzoideae</taxon>
        <taxon>Oryzeae</taxon>
        <taxon>Oryzinae</taxon>
        <taxon>Oryza</taxon>
        <taxon>Oryza sativa</taxon>
    </lineage>
</organism>
<dbReference type="AlphaFoldDB" id="B9EYW5"/>
<dbReference type="EMBL" id="CM000138">
    <property type="protein sequence ID" value="EEE53751.1"/>
    <property type="molecule type" value="Genomic_DNA"/>
</dbReference>
<accession>B9EYW5</accession>
<reference evidence="1" key="2">
    <citation type="submission" date="2008-12" db="EMBL/GenBank/DDBJ databases">
        <title>Improved gene annotation of the rice (Oryza sativa) genomes.</title>
        <authorList>
            <person name="Wang J."/>
            <person name="Li R."/>
            <person name="Fan W."/>
            <person name="Huang Q."/>
            <person name="Zhang J."/>
            <person name="Zhou Y."/>
            <person name="Hu Y."/>
            <person name="Zi S."/>
            <person name="Li J."/>
            <person name="Ni P."/>
            <person name="Zheng H."/>
            <person name="Zhang Y."/>
            <person name="Zhao M."/>
            <person name="Hao Q."/>
            <person name="McDermott J."/>
            <person name="Samudrala R."/>
            <person name="Kristiansen K."/>
            <person name="Wong G.K.-S."/>
        </authorList>
    </citation>
    <scope>NUCLEOTIDE SEQUENCE</scope>
</reference>
<evidence type="ECO:0000313" key="1">
    <source>
        <dbReference type="EMBL" id="EEE53751.1"/>
    </source>
</evidence>
<dbReference type="Proteomes" id="UP000007752">
    <property type="component" value="Chromosome 1"/>
</dbReference>
<name>B9EYW5_ORYSJ</name>
<gene>
    <name evidence="1" type="ORF">OsJ_00119</name>
</gene>
<sequence>MATSAGAPVAAGGGRIALNRFSVLDLMACRCPLPDGDAPPATAPHLKPVTVRVVISSAQRWPSVFEIRLRLHGVGLFESMDNPQTHAVRSMIWWAICMPKISCSPAHYSSLSRPLPSMGRNGIEIKGIVGPEQERVGLVPTPHRSPHHGLRQSAAAAAAAAAPKMA</sequence>